<name>A0ABW5MCP9_9SPHI</name>
<dbReference type="InterPro" id="IPR023296">
    <property type="entry name" value="Glyco_hydro_beta-prop_sf"/>
</dbReference>
<comment type="caution">
    <text evidence="3">The sequence shown here is derived from an EMBL/GenBank/DDBJ whole genome shotgun (WGS) entry which is preliminary data.</text>
</comment>
<protein>
    <submittedName>
        <fullName evidence="3">Glycoside hydrolase family 43 protein</fullName>
    </submittedName>
</protein>
<dbReference type="PANTHER" id="PTHR43301:SF3">
    <property type="entry name" value="ARABINAN ENDO-1,5-ALPHA-L-ARABINOSIDASE A-RELATED"/>
    <property type="match status" value="1"/>
</dbReference>
<keyword evidence="4" id="KW-1185">Reference proteome</keyword>
<keyword evidence="1" id="KW-0732">Signal</keyword>
<evidence type="ECO:0000256" key="1">
    <source>
        <dbReference type="SAM" id="SignalP"/>
    </source>
</evidence>
<dbReference type="Pfam" id="PF22847">
    <property type="entry name" value="BT_3657-like_N"/>
    <property type="match status" value="1"/>
</dbReference>
<gene>
    <name evidence="3" type="ORF">ACFSR6_00400</name>
</gene>
<sequence length="312" mass="35886">MMKRIAYFFPLLFIFFFSAQAQSRKDVYLFAYFKGNGEDGLHLAYSTDAYNWTTLKNDQSFLAPTVSKDKLMRDPCIIRGADGLFHMVWTVSWKDKGIGYASSKDLINWSEQQFLPVMAKEEGARNTWAPEITYDGQTKTYMIYWATTITGQFNETASKAESGYNHRIYYVTTKDFKTFSETKLLYDPGFNVIDATIVKNGKQFIMFLKDETPQPAQKNIKMAYADQLIGPYSKAGNPITGNYWAEGPTSLKTGNTWMVYFDKYRDHQYGAIQSTDLKNWTDVSDKISLPKGLRHGTILIIKEKELKTLLRQ</sequence>
<dbReference type="SUPFAM" id="SSF75005">
    <property type="entry name" value="Arabinanase/levansucrase/invertase"/>
    <property type="match status" value="1"/>
</dbReference>
<dbReference type="GO" id="GO:0016787">
    <property type="term" value="F:hydrolase activity"/>
    <property type="evidence" value="ECO:0007669"/>
    <property type="project" value="UniProtKB-KW"/>
</dbReference>
<keyword evidence="3" id="KW-0378">Hydrolase</keyword>
<evidence type="ECO:0000313" key="3">
    <source>
        <dbReference type="EMBL" id="MFD2580930.1"/>
    </source>
</evidence>
<evidence type="ECO:0000313" key="4">
    <source>
        <dbReference type="Proteomes" id="UP001597461"/>
    </source>
</evidence>
<dbReference type="PANTHER" id="PTHR43301">
    <property type="entry name" value="ARABINAN ENDO-1,5-ALPHA-L-ARABINOSIDASE"/>
    <property type="match status" value="1"/>
</dbReference>
<reference evidence="4" key="1">
    <citation type="journal article" date="2019" name="Int. J. Syst. Evol. Microbiol.">
        <title>The Global Catalogue of Microorganisms (GCM) 10K type strain sequencing project: providing services to taxonomists for standard genome sequencing and annotation.</title>
        <authorList>
            <consortium name="The Broad Institute Genomics Platform"/>
            <consortium name="The Broad Institute Genome Sequencing Center for Infectious Disease"/>
            <person name="Wu L."/>
            <person name="Ma J."/>
        </authorList>
    </citation>
    <scope>NUCLEOTIDE SEQUENCE [LARGE SCALE GENOMIC DNA]</scope>
    <source>
        <strain evidence="4">KCTC 42866</strain>
    </source>
</reference>
<dbReference type="CDD" id="cd08983">
    <property type="entry name" value="GH43_Bt3655-like"/>
    <property type="match status" value="1"/>
</dbReference>
<dbReference type="Proteomes" id="UP001597461">
    <property type="component" value="Unassembled WGS sequence"/>
</dbReference>
<feature type="signal peptide" evidence="1">
    <location>
        <begin position="1"/>
        <end position="21"/>
    </location>
</feature>
<organism evidence="3 4">
    <name type="scientific">Pedobacter vanadiisoli</name>
    <dbReference type="NCBI Taxonomy" id="1761975"/>
    <lineage>
        <taxon>Bacteria</taxon>
        <taxon>Pseudomonadati</taxon>
        <taxon>Bacteroidota</taxon>
        <taxon>Sphingobacteriia</taxon>
        <taxon>Sphingobacteriales</taxon>
        <taxon>Sphingobacteriaceae</taxon>
        <taxon>Pedobacter</taxon>
    </lineage>
</organism>
<accession>A0ABW5MCP9</accession>
<dbReference type="RefSeq" id="WP_379073647.1">
    <property type="nucleotide sequence ID" value="NZ_JBHULL010000001.1"/>
</dbReference>
<dbReference type="Gene3D" id="2.115.10.20">
    <property type="entry name" value="Glycosyl hydrolase domain, family 43"/>
    <property type="match status" value="1"/>
</dbReference>
<dbReference type="InterPro" id="IPR050727">
    <property type="entry name" value="GH43_arabinanases"/>
</dbReference>
<proteinExistence type="predicted"/>
<dbReference type="EMBL" id="JBHULL010000001">
    <property type="protein sequence ID" value="MFD2580930.1"/>
    <property type="molecule type" value="Genomic_DNA"/>
</dbReference>
<feature type="chain" id="PRO_5045812198" evidence="1">
    <location>
        <begin position="22"/>
        <end position="312"/>
    </location>
</feature>
<evidence type="ECO:0000259" key="2">
    <source>
        <dbReference type="Pfam" id="PF22847"/>
    </source>
</evidence>
<feature type="domain" description="Arabinosidase BT-3657-like N-terminal" evidence="2">
    <location>
        <begin position="25"/>
        <end position="126"/>
    </location>
</feature>
<dbReference type="InterPro" id="IPR055133">
    <property type="entry name" value="BT_3657-like_N"/>
</dbReference>